<comment type="caution">
    <text evidence="9">The sequence shown here is derived from an EMBL/GenBank/DDBJ whole genome shotgun (WGS) entry which is preliminary data.</text>
</comment>
<evidence type="ECO:0000256" key="7">
    <source>
        <dbReference type="SAM" id="Phobius"/>
    </source>
</evidence>
<dbReference type="FunFam" id="1.20.1250.20:FF:000018">
    <property type="entry name" value="MFS transporter permease"/>
    <property type="match status" value="1"/>
</dbReference>
<feature type="compositionally biased region" description="Low complexity" evidence="6">
    <location>
        <begin position="188"/>
        <end position="200"/>
    </location>
</feature>
<dbReference type="PROSITE" id="PS50850">
    <property type="entry name" value="MFS"/>
    <property type="match status" value="1"/>
</dbReference>
<feature type="region of interest" description="Disordered" evidence="6">
    <location>
        <begin position="816"/>
        <end position="920"/>
    </location>
</feature>
<evidence type="ECO:0000313" key="9">
    <source>
        <dbReference type="EMBL" id="CAE6447848.1"/>
    </source>
</evidence>
<keyword evidence="4 7" id="KW-1133">Transmembrane helix</keyword>
<dbReference type="InterPro" id="IPR019734">
    <property type="entry name" value="TPR_rpt"/>
</dbReference>
<feature type="transmembrane region" description="Helical" evidence="7">
    <location>
        <begin position="1441"/>
        <end position="1462"/>
    </location>
</feature>
<evidence type="ECO:0000256" key="3">
    <source>
        <dbReference type="ARBA" id="ARBA00022692"/>
    </source>
</evidence>
<evidence type="ECO:0000256" key="4">
    <source>
        <dbReference type="ARBA" id="ARBA00022989"/>
    </source>
</evidence>
<dbReference type="Gene3D" id="1.25.40.10">
    <property type="entry name" value="Tetratricopeptide repeat domain"/>
    <property type="match status" value="1"/>
</dbReference>
<dbReference type="PANTHER" id="PTHR43791:SF3">
    <property type="entry name" value="MAJOR FACILITATOR SUPERFAMILY (MFS) PROFILE DOMAIN-CONTAINING PROTEIN"/>
    <property type="match status" value="1"/>
</dbReference>
<name>A0A8H3GGA3_9AGAM</name>
<feature type="transmembrane region" description="Helical" evidence="7">
    <location>
        <begin position="1249"/>
        <end position="1268"/>
    </location>
</feature>
<feature type="transmembrane region" description="Helical" evidence="7">
    <location>
        <begin position="1187"/>
        <end position="1206"/>
    </location>
</feature>
<feature type="transmembrane region" description="Helical" evidence="7">
    <location>
        <begin position="1218"/>
        <end position="1237"/>
    </location>
</feature>
<evidence type="ECO:0000313" key="10">
    <source>
        <dbReference type="Proteomes" id="UP000663888"/>
    </source>
</evidence>
<evidence type="ECO:0000256" key="5">
    <source>
        <dbReference type="ARBA" id="ARBA00023136"/>
    </source>
</evidence>
<proteinExistence type="predicted"/>
<dbReference type="InterPro" id="IPR020846">
    <property type="entry name" value="MFS_dom"/>
</dbReference>
<organism evidence="9 10">
    <name type="scientific">Rhizoctonia solani</name>
    <dbReference type="NCBI Taxonomy" id="456999"/>
    <lineage>
        <taxon>Eukaryota</taxon>
        <taxon>Fungi</taxon>
        <taxon>Dikarya</taxon>
        <taxon>Basidiomycota</taxon>
        <taxon>Agaricomycotina</taxon>
        <taxon>Agaricomycetes</taxon>
        <taxon>Cantharellales</taxon>
        <taxon>Ceratobasidiaceae</taxon>
        <taxon>Rhizoctonia</taxon>
    </lineage>
</organism>
<feature type="compositionally biased region" description="Basic and acidic residues" evidence="6">
    <location>
        <begin position="820"/>
        <end position="829"/>
    </location>
</feature>
<dbReference type="FunFam" id="1.20.1250.20:FF:000013">
    <property type="entry name" value="MFS general substrate transporter"/>
    <property type="match status" value="1"/>
</dbReference>
<protein>
    <recommendedName>
        <fullName evidence="8">Major facilitator superfamily (MFS) profile domain-containing protein</fullName>
    </recommendedName>
</protein>
<feature type="transmembrane region" description="Helical" evidence="7">
    <location>
        <begin position="1474"/>
        <end position="1494"/>
    </location>
</feature>
<feature type="transmembrane region" description="Helical" evidence="7">
    <location>
        <begin position="1280"/>
        <end position="1302"/>
    </location>
</feature>
<dbReference type="Pfam" id="PF07690">
    <property type="entry name" value="MFS_1"/>
    <property type="match status" value="1"/>
</dbReference>
<feature type="transmembrane region" description="Helical" evidence="7">
    <location>
        <begin position="1414"/>
        <end position="1435"/>
    </location>
</feature>
<dbReference type="Gene3D" id="1.20.1250.20">
    <property type="entry name" value="MFS general substrate transporter like domains"/>
    <property type="match status" value="2"/>
</dbReference>
<evidence type="ECO:0000256" key="6">
    <source>
        <dbReference type="SAM" id="MobiDB-lite"/>
    </source>
</evidence>
<dbReference type="GO" id="GO:0022857">
    <property type="term" value="F:transmembrane transporter activity"/>
    <property type="evidence" value="ECO:0007669"/>
    <property type="project" value="InterPro"/>
</dbReference>
<evidence type="ECO:0000256" key="2">
    <source>
        <dbReference type="ARBA" id="ARBA00022448"/>
    </source>
</evidence>
<comment type="subcellular location">
    <subcellularLocation>
        <location evidence="1">Membrane</location>
        <topology evidence="1">Multi-pass membrane protein</topology>
    </subcellularLocation>
</comment>
<feature type="compositionally biased region" description="Basic residues" evidence="6">
    <location>
        <begin position="864"/>
        <end position="873"/>
    </location>
</feature>
<dbReference type="InterPro" id="IPR011990">
    <property type="entry name" value="TPR-like_helical_dom_sf"/>
</dbReference>
<evidence type="ECO:0000259" key="8">
    <source>
        <dbReference type="PROSITE" id="PS50850"/>
    </source>
</evidence>
<gene>
    <name evidence="9" type="ORF">RDB_LOCUS61699</name>
</gene>
<feature type="compositionally biased region" description="Polar residues" evidence="6">
    <location>
        <begin position="936"/>
        <end position="952"/>
    </location>
</feature>
<dbReference type="PANTHER" id="PTHR43791">
    <property type="entry name" value="PERMEASE-RELATED"/>
    <property type="match status" value="1"/>
</dbReference>
<feature type="transmembrane region" description="Helical" evidence="7">
    <location>
        <begin position="1506"/>
        <end position="1527"/>
    </location>
</feature>
<dbReference type="GO" id="GO:0016020">
    <property type="term" value="C:membrane"/>
    <property type="evidence" value="ECO:0007669"/>
    <property type="project" value="UniProtKB-SubCell"/>
</dbReference>
<dbReference type="SMART" id="SM00028">
    <property type="entry name" value="TPR"/>
    <property type="match status" value="4"/>
</dbReference>
<dbReference type="InterPro" id="IPR011701">
    <property type="entry name" value="MFS"/>
</dbReference>
<feature type="region of interest" description="Disordered" evidence="6">
    <location>
        <begin position="168"/>
        <end position="200"/>
    </location>
</feature>
<dbReference type="InterPro" id="IPR036259">
    <property type="entry name" value="MFS_trans_sf"/>
</dbReference>
<feature type="transmembrane region" description="Helical" evidence="7">
    <location>
        <begin position="1377"/>
        <end position="1402"/>
    </location>
</feature>
<keyword evidence="3 7" id="KW-0812">Transmembrane</keyword>
<keyword evidence="5 7" id="KW-0472">Membrane</keyword>
<evidence type="ECO:0000256" key="1">
    <source>
        <dbReference type="ARBA" id="ARBA00004141"/>
    </source>
</evidence>
<feature type="region of interest" description="Disordered" evidence="6">
    <location>
        <begin position="936"/>
        <end position="961"/>
    </location>
</feature>
<feature type="domain" description="Major facilitator superfamily (MFS) profile" evidence="8">
    <location>
        <begin position="1118"/>
        <end position="1532"/>
    </location>
</feature>
<dbReference type="SUPFAM" id="SSF48452">
    <property type="entry name" value="TPR-like"/>
    <property type="match status" value="1"/>
</dbReference>
<accession>A0A8H3GGA3</accession>
<dbReference type="Proteomes" id="UP000663888">
    <property type="component" value="Unassembled WGS sequence"/>
</dbReference>
<feature type="compositionally biased region" description="Low complexity" evidence="6">
    <location>
        <begin position="889"/>
        <end position="900"/>
    </location>
</feature>
<sequence>MTTPNPKGHHYAKQLEGALCRGAWLEPTPTKDYKGNLVNWEETFRKFKKHCPGNDAFATVAVQTQTLATLLLREQSAGEGPAQIRLTPEGLDGDADTAGAPFSLNLWPECLIPEHKREEARMALVALTGEDEKVKDTWSTTVLRAFFAFALDRPQRALTILGTVNLEGNAPEPPSAQYEPPSQGSHFTPSTTLTTASTTNPSSALHTVLSRTGSIAGVPAGQRVPFTWGAVEHIRTRCVQGMAHERLMDGDAAIAAYEAALPLIASFTPKPGEQGIFESRRELWRWVEMLLYRASIVTAIYQSPDDALRFLRIYSVFSAYWPATFRSNHRATLYTLYIRTLCITDARGTPSWRDEARKVTNEMRAVLVQTTLFPRAGQINHKVLDFSDGVMALWEAGGELEEDVGWTLWWTTRLTFHSYRVLRHLSRLLFLVPESDMNVARRVFQQYVRLIRLARRTSPGDVDLQLKRRPTDEPAKHPEEIAQEELKEELDGTPRKSIEESIREVEKIRQGDVDEPAVFVDALVKGARNLVRAVEELGVEDALEEAKDTVELVLQIMQDEKTGSDDALKARVHRVAGIVEALVAAKELDPTTRPTRQATALKHLTSAAALDPMSADTFYHLAFVQAEARETSDAILSARQAVERAPQDVRSWHLLGLLLTATEDWAGARAVIELGIANSEQVQDEQRPLGHGTGFSAPEEGVVVKDFGAGEERSSSPQGMPTSSGRDLPAVVPPTGILPPSRNLHSLFTRPGVDPDANPSRLRLFAAATQIRLTHLAIVERIEGPDGAAGMWPGVFGWYAANAPSAIPVASSGASIHTSSVDHTEHEGTIPRMEVSPASPTEPEYHEPEKDKEKSGKHLDLHKKLLSKSHRHVHELSRKINPKSRRRMSTASGSRSGSMSDAYQASSIHSRHLHRRSSPATSAYFEGDTDFDPLTMSSTSSRITGTDASTSGTVRTTTSIGSDTTVTNTLASTSRAETLERRLLSDIWLASAATFRRSSRPSECQAAIAEAEWLDEANPSVWVQFGLYLGAGDRAIESLHKALVIEPEHVPAVVHLAQLYLGTEGGVDMAAGMLSQTTQGAGWDAAEACSHHEKHDEKHLENANLEANEDGRRVDWRLMPILCVLYALSLIDRVNLGSARVEGLGVTLKFEGYKNNKYSVALLVFFIGYFLFELPSTLVLRRLHPRNFLTIIIILWGATTLGMGFVHSWKTLAVCRAILGSLEAGFFPACVYLISSWYKRYEVQQRLSVFYMSSVLASGFASILAYGLARMHGLGGLEGWRWIFIMLGIITIVAGAIGWLLIVDFPDKADFLTEEERQHVIRRLNRDRGDGEHDPLTTEKVLSHLADWKIWTLAVAFACSTMPAYSLAYFIPIILRGLGFSVALSNILVAPPYVFAVMLALFTSWWSDKIRLRTPFIVVHSLIAIAGFTIVLHAPGNGVKLFGTFLAVAGTQPQMPFIIGLLQNNIVSSSKRAVASGVQVAFGAIGGIAASTVYQEKDSPRYINGLRATIIFHAGIIVTVCAVAFAFHIKNKELDRNAASRPQSELDAMNEKERALATWRHTV</sequence>
<dbReference type="SUPFAM" id="SSF103473">
    <property type="entry name" value="MFS general substrate transporter"/>
    <property type="match status" value="1"/>
</dbReference>
<reference evidence="9" key="1">
    <citation type="submission" date="2021-01" db="EMBL/GenBank/DDBJ databases">
        <authorList>
            <person name="Kaushik A."/>
        </authorList>
    </citation>
    <scope>NUCLEOTIDE SEQUENCE</scope>
    <source>
        <strain evidence="9">AG4-R118</strain>
    </source>
</reference>
<dbReference type="EMBL" id="CAJMWX010001033">
    <property type="protein sequence ID" value="CAE6447848.1"/>
    <property type="molecule type" value="Genomic_DNA"/>
</dbReference>
<feature type="compositionally biased region" description="Basic and acidic residues" evidence="6">
    <location>
        <begin position="843"/>
        <end position="863"/>
    </location>
</feature>
<feature type="transmembrane region" description="Helical" evidence="7">
    <location>
        <begin position="1350"/>
        <end position="1371"/>
    </location>
</feature>
<keyword evidence="2" id="KW-0813">Transport</keyword>
<feature type="transmembrane region" description="Helical" evidence="7">
    <location>
        <begin position="1158"/>
        <end position="1180"/>
    </location>
</feature>